<evidence type="ECO:0008006" key="3">
    <source>
        <dbReference type="Google" id="ProtNLM"/>
    </source>
</evidence>
<comment type="caution">
    <text evidence="1">The sequence shown here is derived from an EMBL/GenBank/DDBJ whole genome shotgun (WGS) entry which is preliminary data.</text>
</comment>
<evidence type="ECO:0000313" key="1">
    <source>
        <dbReference type="EMBL" id="KEP25251.1"/>
    </source>
</evidence>
<proteinExistence type="predicted"/>
<protein>
    <recommendedName>
        <fullName evidence="3">Exo-alpha-sialidase</fullName>
    </recommendedName>
</protein>
<organism evidence="1 2">
    <name type="scientific">Bacillus zhangzhouensis</name>
    <dbReference type="NCBI Taxonomy" id="1178540"/>
    <lineage>
        <taxon>Bacteria</taxon>
        <taxon>Bacillati</taxon>
        <taxon>Bacillota</taxon>
        <taxon>Bacilli</taxon>
        <taxon>Bacillales</taxon>
        <taxon>Bacillaceae</taxon>
        <taxon>Bacillus</taxon>
    </lineage>
</organism>
<dbReference type="RefSeq" id="WP_034324424.1">
    <property type="nucleotide sequence ID" value="NZ_JBCMYH010000032.1"/>
</dbReference>
<dbReference type="OrthoDB" id="2917344at2"/>
<reference evidence="1 2" key="1">
    <citation type="submission" date="2012-09" db="EMBL/GenBank/DDBJ databases">
        <title>Genome Sequence of Bacillus sp. DW5-4.</title>
        <authorList>
            <person name="Lai Q."/>
            <person name="Liu Y."/>
            <person name="Shao Z."/>
        </authorList>
    </citation>
    <scope>NUCLEOTIDE SEQUENCE [LARGE SCALE GENOMIC DNA]</scope>
    <source>
        <strain evidence="1 2">DW5-4</strain>
    </source>
</reference>
<dbReference type="Gene3D" id="2.130.10.10">
    <property type="entry name" value="YVTN repeat-like/Quinoprotein amine dehydrogenase"/>
    <property type="match status" value="1"/>
</dbReference>
<keyword evidence="2" id="KW-1185">Reference proteome</keyword>
<accession>A0A081L7M5</accession>
<dbReference type="AlphaFoldDB" id="A0A081L7M5"/>
<evidence type="ECO:0000313" key="2">
    <source>
        <dbReference type="Proteomes" id="UP000028091"/>
    </source>
</evidence>
<name>A0A081L7M5_9BACI</name>
<gene>
    <name evidence="1" type="ORF">BA70_09985</name>
</gene>
<dbReference type="EMBL" id="JOTP01000028">
    <property type="protein sequence ID" value="KEP25251.1"/>
    <property type="molecule type" value="Genomic_DNA"/>
</dbReference>
<dbReference type="Proteomes" id="UP000028091">
    <property type="component" value="Unassembled WGS sequence"/>
</dbReference>
<dbReference type="eggNOG" id="ENOG5031G1Q">
    <property type="taxonomic scope" value="Bacteria"/>
</dbReference>
<dbReference type="SUPFAM" id="SSF110296">
    <property type="entry name" value="Oligoxyloglucan reducing end-specific cellobiohydrolase"/>
    <property type="match status" value="1"/>
</dbReference>
<sequence length="297" mass="33433">MFHKGATAVAASKSGGYFVAVKREGIFHYSVESGWQQLFKLKHKIHAISYIGPYLFGVGENGTVIRSGDEGNTWALSSFPTNAVVWSITGRKDGFVCAHGKHSIYVSNDFGISWEIMKPFAHVNHPPVIRSLCVAGDHLYIGTQIHEVHGGIWVYDLESEQIFLLNREEHRMTASMLLCQDHLLVCALGSKKGKKGSVQILDLHTNILHDIQSQAFAREESFLDVSEDNGIVYVTTSQDEHGFSKVYQLDIEQKELKWFDTIKGHGFRVANQNENFFCAGLYESKFVRPYEEPALIH</sequence>
<dbReference type="InterPro" id="IPR015943">
    <property type="entry name" value="WD40/YVTN_repeat-like_dom_sf"/>
</dbReference>